<dbReference type="EMBL" id="CP058595">
    <property type="protein sequence ID" value="QLG45406.1"/>
    <property type="molecule type" value="Genomic_DNA"/>
</dbReference>
<dbReference type="RefSeq" id="WP_179241695.1">
    <property type="nucleotide sequence ID" value="NZ_CP058595.1"/>
</dbReference>
<reference evidence="1 2" key="1">
    <citation type="journal article" date="2006" name="Int. J. Syst. Evol. Microbiol.">
        <title>Costertonia aggregata gen. nov., sp. nov., a mesophilic marine bacterium of the family Flavobacteriaceae, isolated from a mature biofilm.</title>
        <authorList>
            <person name="Kwon K.K."/>
            <person name="Lee Y.K."/>
            <person name="Lee H.K."/>
        </authorList>
    </citation>
    <scope>NUCLEOTIDE SEQUENCE [LARGE SCALE GENOMIC DNA]</scope>
    <source>
        <strain evidence="1 2">KCCM 42265</strain>
    </source>
</reference>
<evidence type="ECO:0000313" key="1">
    <source>
        <dbReference type="EMBL" id="QLG45406.1"/>
    </source>
</evidence>
<gene>
    <name evidence="1" type="ORF">HYG79_08615</name>
</gene>
<sequence length="114" mass="13139">MVKIIDFKSRENEQGKKFFALIVRGGVEPLKSKETGKLYFTSKTASVPSTFDEETCKELIGTSFEGSVKRVSCKPYEFTIEDTQEIIELDYRFEYVNEALELIEERAISSEEVY</sequence>
<proteinExistence type="predicted"/>
<dbReference type="AlphaFoldDB" id="A0A7H9APQ1"/>
<accession>A0A7H9APQ1</accession>
<dbReference type="Proteomes" id="UP000509302">
    <property type="component" value="Chromosome"/>
</dbReference>
<organism evidence="1 2">
    <name type="scientific">Costertonia aggregata</name>
    <dbReference type="NCBI Taxonomy" id="343403"/>
    <lineage>
        <taxon>Bacteria</taxon>
        <taxon>Pseudomonadati</taxon>
        <taxon>Bacteroidota</taxon>
        <taxon>Flavobacteriia</taxon>
        <taxon>Flavobacteriales</taxon>
        <taxon>Flavobacteriaceae</taxon>
        <taxon>Costertonia</taxon>
    </lineage>
</organism>
<evidence type="ECO:0000313" key="2">
    <source>
        <dbReference type="Proteomes" id="UP000509302"/>
    </source>
</evidence>
<keyword evidence="2" id="KW-1185">Reference proteome</keyword>
<name>A0A7H9APQ1_9FLAO</name>
<dbReference type="KEGG" id="cagg:HYG79_08615"/>
<protein>
    <submittedName>
        <fullName evidence="1">Uncharacterized protein</fullName>
    </submittedName>
</protein>